<dbReference type="PANTHER" id="PTHR10030">
    <property type="entry name" value="ALPHA-L-FUCOSIDASE"/>
    <property type="match status" value="1"/>
</dbReference>
<dbReference type="PRINTS" id="PR00741">
    <property type="entry name" value="GLHYDRLASE29"/>
</dbReference>
<evidence type="ECO:0000256" key="6">
    <source>
        <dbReference type="ARBA" id="ARBA00023295"/>
    </source>
</evidence>
<evidence type="ECO:0000256" key="4">
    <source>
        <dbReference type="ARBA" id="ARBA00022729"/>
    </source>
</evidence>
<evidence type="ECO:0000313" key="9">
    <source>
        <dbReference type="EMBL" id="UYQ94909.1"/>
    </source>
</evidence>
<dbReference type="Pfam" id="PF01120">
    <property type="entry name" value="Alpha_L_fucos"/>
    <property type="match status" value="1"/>
</dbReference>
<dbReference type="SUPFAM" id="SSF51445">
    <property type="entry name" value="(Trans)glycosidases"/>
    <property type="match status" value="1"/>
</dbReference>
<evidence type="ECO:0000256" key="5">
    <source>
        <dbReference type="ARBA" id="ARBA00022801"/>
    </source>
</evidence>
<keyword evidence="6" id="KW-0326">Glycosidase</keyword>
<keyword evidence="10" id="KW-1185">Reference proteome</keyword>
<keyword evidence="4 7" id="KW-0732">Signal</keyword>
<keyword evidence="5" id="KW-0378">Hydrolase</keyword>
<comment type="similarity">
    <text evidence="2">Belongs to the glycosyl hydrolase 29 family.</text>
</comment>
<reference evidence="9" key="1">
    <citation type="submission" date="2022-10" db="EMBL/GenBank/DDBJ databases">
        <title>Chitinophaga sp. nov., isolated from soil.</title>
        <authorList>
            <person name="Jeon C.O."/>
        </authorList>
    </citation>
    <scope>NUCLEOTIDE SEQUENCE</scope>
    <source>
        <strain evidence="9">R8</strain>
    </source>
</reference>
<comment type="function">
    <text evidence="1">Alpha-L-fucosidase is responsible for hydrolyzing the alpha-1,6-linked fucose joined to the reducing-end N-acetylglucosamine of the carbohydrate moieties of glycoproteins.</text>
</comment>
<dbReference type="Proteomes" id="UP001162741">
    <property type="component" value="Chromosome"/>
</dbReference>
<proteinExistence type="inferred from homology"/>
<evidence type="ECO:0000313" key="10">
    <source>
        <dbReference type="Proteomes" id="UP001162741"/>
    </source>
</evidence>
<dbReference type="InterPro" id="IPR000933">
    <property type="entry name" value="Glyco_hydro_29"/>
</dbReference>
<evidence type="ECO:0000256" key="3">
    <source>
        <dbReference type="ARBA" id="ARBA00012662"/>
    </source>
</evidence>
<feature type="chain" id="PRO_5047390836" description="alpha-L-fucosidase" evidence="7">
    <location>
        <begin position="20"/>
        <end position="714"/>
    </location>
</feature>
<organism evidence="9 10">
    <name type="scientific">Chitinophaga horti</name>
    <dbReference type="NCBI Taxonomy" id="2920382"/>
    <lineage>
        <taxon>Bacteria</taxon>
        <taxon>Pseudomonadati</taxon>
        <taxon>Bacteroidota</taxon>
        <taxon>Chitinophagia</taxon>
        <taxon>Chitinophagales</taxon>
        <taxon>Chitinophagaceae</taxon>
        <taxon>Chitinophaga</taxon>
    </lineage>
</organism>
<dbReference type="InterPro" id="IPR057739">
    <property type="entry name" value="Glyco_hydro_29_N"/>
</dbReference>
<dbReference type="PANTHER" id="PTHR10030:SF37">
    <property type="entry name" value="ALPHA-L-FUCOSIDASE-RELATED"/>
    <property type="match status" value="1"/>
</dbReference>
<accession>A0ABY6J5F0</accession>
<dbReference type="EMBL" id="CP107006">
    <property type="protein sequence ID" value="UYQ94909.1"/>
    <property type="molecule type" value="Genomic_DNA"/>
</dbReference>
<dbReference type="RefSeq" id="WP_264282727.1">
    <property type="nucleotide sequence ID" value="NZ_CP107006.1"/>
</dbReference>
<dbReference type="EC" id="3.2.1.51" evidence="3"/>
<name>A0ABY6J5F0_9BACT</name>
<dbReference type="InterPro" id="IPR016286">
    <property type="entry name" value="FUC_metazoa-typ"/>
</dbReference>
<evidence type="ECO:0000259" key="8">
    <source>
        <dbReference type="Pfam" id="PF01120"/>
    </source>
</evidence>
<gene>
    <name evidence="9" type="ORF">MKQ68_07360</name>
</gene>
<feature type="signal peptide" evidence="7">
    <location>
        <begin position="1"/>
        <end position="19"/>
    </location>
</feature>
<evidence type="ECO:0000256" key="1">
    <source>
        <dbReference type="ARBA" id="ARBA00004071"/>
    </source>
</evidence>
<sequence>MKKFVLVSIWTLTTIVALSQPKSAQQTWKDQKYSMFIHWGAIYSSLGGVWNGKPVTTGYSEQIQAHAGIYSDVYANVAKRFNPQRWKPDSIALLAKAAGMKSVVITSKHHDGFCMFKSAYTTYNVVDATPYKRDVVKELADACKKHNLRFGVYFSLIDWHFPQAYPISSHNSDPITEQHHHYNVEQVTELLTNYGPISEIWFDMGSLTAAQSQELATLVHRLQPDCMVSGRLGNDAGDFCVMGDNDYPNYKIATPWQTPASVYDETWGYRSWQEHGPVADKAMQKLEGLLKVVSRGGNYLLNIGPRGDGSVVDFEKDVLLRNGKWLAQNGEAVYGAAPSPFGRFFDWGEVTAKENKLYLSLLRQPEGNIIALPGLKGEIASVTVLDSSRARLNCRIFTEGNTTYLELPSKFKLNNRARVLRLNFSAPYAVLPENILEMTPNSHLVLDRHNAEKHYSFSGIDYNSYYRSTVANSWRLKASTDMKVIPWLSYTQQERDNSITLTVNDRSQVVKLVCTDSLLISLATRKISWSPMYLAGPYWNGISWANGDVNTIDVTKPWPAGHDARWKKTDWKNDKVYELEADWNNSWYVYQEVKAEEAGQYIIRLTSGDGIQVFLNGEEQVVHNNPARGFTQQEYLVLPLQAGVNKLVVKVYNRFAKKTVVSIDKDVPQLMYRQRLAPLQLKKDEVGAYSWQLYNPVSVHRDMRMPNLELHLAQ</sequence>
<dbReference type="Gene3D" id="3.20.20.80">
    <property type="entry name" value="Glycosidases"/>
    <property type="match status" value="1"/>
</dbReference>
<evidence type="ECO:0000256" key="2">
    <source>
        <dbReference type="ARBA" id="ARBA00007951"/>
    </source>
</evidence>
<dbReference type="InterPro" id="IPR017853">
    <property type="entry name" value="GH"/>
</dbReference>
<dbReference type="SMART" id="SM00812">
    <property type="entry name" value="Alpha_L_fucos"/>
    <property type="match status" value="1"/>
</dbReference>
<protein>
    <recommendedName>
        <fullName evidence="3">alpha-L-fucosidase</fullName>
        <ecNumber evidence="3">3.2.1.51</ecNumber>
    </recommendedName>
</protein>
<feature type="domain" description="Glycoside hydrolase family 29 N-terminal" evidence="8">
    <location>
        <begin position="22"/>
        <end position="331"/>
    </location>
</feature>
<evidence type="ECO:0000256" key="7">
    <source>
        <dbReference type="SAM" id="SignalP"/>
    </source>
</evidence>